<dbReference type="InterPro" id="IPR006584">
    <property type="entry name" value="Cellulose-bd_IV"/>
</dbReference>
<dbReference type="GO" id="GO:0016787">
    <property type="term" value="F:hydrolase activity"/>
    <property type="evidence" value="ECO:0007669"/>
    <property type="project" value="InterPro"/>
</dbReference>
<feature type="domain" description="PA14" evidence="5">
    <location>
        <begin position="42"/>
        <end position="198"/>
    </location>
</feature>
<dbReference type="InterPro" id="IPR005084">
    <property type="entry name" value="CBM6"/>
</dbReference>
<organism evidence="6 7">
    <name type="scientific">Micromonospora chokoriensis</name>
    <dbReference type="NCBI Taxonomy" id="356851"/>
    <lineage>
        <taxon>Bacteria</taxon>
        <taxon>Bacillati</taxon>
        <taxon>Actinomycetota</taxon>
        <taxon>Actinomycetes</taxon>
        <taxon>Micromonosporales</taxon>
        <taxon>Micromonosporaceae</taxon>
        <taxon>Micromonospora</taxon>
    </lineage>
</organism>
<dbReference type="InterPro" id="IPR011042">
    <property type="entry name" value="6-blade_b-propeller_TolB-like"/>
</dbReference>
<feature type="compositionally biased region" description="Basic and acidic residues" evidence="2">
    <location>
        <begin position="991"/>
        <end position="1000"/>
    </location>
</feature>
<dbReference type="SUPFAM" id="SSF49785">
    <property type="entry name" value="Galactose-binding domain-like"/>
    <property type="match status" value="1"/>
</dbReference>
<dbReference type="Gene3D" id="2.120.10.30">
    <property type="entry name" value="TolB, C-terminal domain"/>
    <property type="match status" value="1"/>
</dbReference>
<dbReference type="PROSITE" id="PS51820">
    <property type="entry name" value="PA14"/>
    <property type="match status" value="1"/>
</dbReference>
<dbReference type="SUPFAM" id="SSF56988">
    <property type="entry name" value="Anthrax protective antigen"/>
    <property type="match status" value="1"/>
</dbReference>
<dbReference type="Gene3D" id="3.90.182.10">
    <property type="entry name" value="Toxin - Anthrax Protective Antigen,domain 1"/>
    <property type="match status" value="1"/>
</dbReference>
<evidence type="ECO:0000259" key="5">
    <source>
        <dbReference type="PROSITE" id="PS51820"/>
    </source>
</evidence>
<accession>A0A1C4XA78</accession>
<feature type="region of interest" description="Disordered" evidence="2">
    <location>
        <begin position="970"/>
        <end position="1002"/>
    </location>
</feature>
<dbReference type="Pfam" id="PF07691">
    <property type="entry name" value="PA14"/>
    <property type="match status" value="1"/>
</dbReference>
<protein>
    <submittedName>
        <fullName evidence="6">Carbohydrate binding module (Family 6)</fullName>
    </submittedName>
</protein>
<name>A0A1C4XA78_9ACTN</name>
<dbReference type="InterPro" id="IPR037524">
    <property type="entry name" value="PA14/GLEYA"/>
</dbReference>
<feature type="signal peptide" evidence="3">
    <location>
        <begin position="1"/>
        <end position="38"/>
    </location>
</feature>
<dbReference type="InterPro" id="IPR011658">
    <property type="entry name" value="PA14_dom"/>
</dbReference>
<dbReference type="CDD" id="cd04082">
    <property type="entry name" value="CBM35_pectate_lyase-like"/>
    <property type="match status" value="1"/>
</dbReference>
<evidence type="ECO:0000313" key="7">
    <source>
        <dbReference type="Proteomes" id="UP000198224"/>
    </source>
</evidence>
<gene>
    <name evidence="6" type="ORF">GA0070612_3355</name>
</gene>
<dbReference type="RefSeq" id="WP_088988735.1">
    <property type="nucleotide sequence ID" value="NZ_LT607409.1"/>
</dbReference>
<dbReference type="PANTHER" id="PTHR33546:SF1">
    <property type="entry name" value="LARGE, MULTIFUNCTIONAL SECRETED PROTEIN"/>
    <property type="match status" value="1"/>
</dbReference>
<evidence type="ECO:0000256" key="2">
    <source>
        <dbReference type="SAM" id="MobiDB-lite"/>
    </source>
</evidence>
<dbReference type="Proteomes" id="UP000198224">
    <property type="component" value="Chromosome I"/>
</dbReference>
<dbReference type="PROSITE" id="PS51175">
    <property type="entry name" value="CBM6"/>
    <property type="match status" value="1"/>
</dbReference>
<dbReference type="Gene3D" id="2.60.120.560">
    <property type="entry name" value="Exo-inulinase, domain 1"/>
    <property type="match status" value="1"/>
</dbReference>
<dbReference type="Pfam" id="PF06439">
    <property type="entry name" value="3keto-disac_hyd"/>
    <property type="match status" value="1"/>
</dbReference>
<evidence type="ECO:0000259" key="4">
    <source>
        <dbReference type="PROSITE" id="PS51175"/>
    </source>
</evidence>
<feature type="chain" id="PRO_5008707793" evidence="3">
    <location>
        <begin position="39"/>
        <end position="1010"/>
    </location>
</feature>
<evidence type="ECO:0000313" key="6">
    <source>
        <dbReference type="EMBL" id="SCF05297.1"/>
    </source>
</evidence>
<keyword evidence="1 3" id="KW-0732">Signal</keyword>
<dbReference type="SUPFAM" id="SSF63829">
    <property type="entry name" value="Calcium-dependent phosphotriesterase"/>
    <property type="match status" value="1"/>
</dbReference>
<dbReference type="InterPro" id="IPR008979">
    <property type="entry name" value="Galactose-bd-like_sf"/>
</dbReference>
<reference evidence="7" key="1">
    <citation type="submission" date="2016-06" db="EMBL/GenBank/DDBJ databases">
        <authorList>
            <person name="Varghese N."/>
            <person name="Submissions Spin"/>
        </authorList>
    </citation>
    <scope>NUCLEOTIDE SEQUENCE [LARGE SCALE GENOMIC DNA]</scope>
    <source>
        <strain evidence="7">DSM 45160</strain>
    </source>
</reference>
<dbReference type="AlphaFoldDB" id="A0A1C4XA78"/>
<dbReference type="GO" id="GO:0030246">
    <property type="term" value="F:carbohydrate binding"/>
    <property type="evidence" value="ECO:0007669"/>
    <property type="project" value="InterPro"/>
</dbReference>
<dbReference type="Pfam" id="PF03422">
    <property type="entry name" value="CBM_6"/>
    <property type="match status" value="1"/>
</dbReference>
<dbReference type="SMART" id="SM00606">
    <property type="entry name" value="CBD_IV"/>
    <property type="match status" value="1"/>
</dbReference>
<dbReference type="PANTHER" id="PTHR33546">
    <property type="entry name" value="LARGE, MULTIFUNCTIONAL SECRETED PROTEIN-RELATED"/>
    <property type="match status" value="1"/>
</dbReference>
<dbReference type="Gene3D" id="2.60.120.260">
    <property type="entry name" value="Galactose-binding domain-like"/>
    <property type="match status" value="1"/>
</dbReference>
<dbReference type="SMART" id="SM00758">
    <property type="entry name" value="PA14"/>
    <property type="match status" value="1"/>
</dbReference>
<keyword evidence="7" id="KW-1185">Reference proteome</keyword>
<evidence type="ECO:0000256" key="1">
    <source>
        <dbReference type="ARBA" id="ARBA00022729"/>
    </source>
</evidence>
<dbReference type="InterPro" id="IPR010496">
    <property type="entry name" value="AL/BT2_dom"/>
</dbReference>
<dbReference type="EMBL" id="LT607409">
    <property type="protein sequence ID" value="SCF05297.1"/>
    <property type="molecule type" value="Genomic_DNA"/>
</dbReference>
<sequence length="1010" mass="108054">MSFQAVPEVARRRRRAPVLVLGLSVLLPFLLVPGQAHAAIPPQDPGVTLRTYNLGIDRSVLCTLKPGQTPNVDKLMPVIDWSTQADFGVADRFHTQVIANINITTAGSYVFRLTSDDGSRLRIDRSTVVDNDDADSTFTTVIDHDGLHGASPKDGTIDLSVGYHKLRIEHFDNTSGQALRLEWRPPGSTQFSLVPTTALSTEAGVTRVTAPGTKECVEGVDSPGDGLPLDAVHPNYTLTNLRPSGFEPKVTGMDWLPDNRLAITTWGGDYGTTTPLGEVYVLGNVTGTTSAAQVTVKRIATGLQDPMGIKYVDGKLYVAERYGLIEMTDANGDDIIDSRRTVATWPFGGTYHEFAIGLLYKDGYFYLNLSVQITPGGRSTKPQLANNRGTAIKVNRATGQVEYTASGLRTPNGIGWGPEGGIFVTDNQGDWLPANKLVHLKPGRFFNHYNDPAGPFDSNAVTQPVLWLPHNEIANSPSTPLMLTQGLFAGQMLFGDVTYGGIQRGYLEKVNGEYQGAVFRFTQGLEAGISRITLGPDGAIYAGGIGGGQASSNWRQQGKLTFGLQKLTPSSSNAFDILAMRAVAGGFELEYTQPLSAATLSALASRYAVRQWRYTPTSNYGGPKVDLETLGVTSAIPSADGKKVTLRINGLKSGRVVYVHSPRPFSSASGQSLWSTEAWYTLNSLPGGPYEAEYAALSGATAGSEHSGYSGTGYADFAATANTGAYTEWTVNAPSAGTYSLEFRYANGGTVDRPLAIAANGTTVSPALSFPPTGAWNTWRTVSLSTTLPAGQSKIRATTTGANGANLDHVVVAPVSRIPLFDGTDLAAWENTNGGPATWPVAGGSMESLGGNIRTRAKFGDFKLHGEWLQPAYPPEVTGQARGNSGFYLQERYEIQVLDSYGDTTLANNEAGAIYLKRAPDRNMATAPNTWQTFDITFRAARFSATGAKLEDARVTVVWNGVVVHNNVAINGPTGNGQPEGPTPGSIALQDHGDPGENPRFRNIWIEPLS</sequence>
<evidence type="ECO:0000256" key="3">
    <source>
        <dbReference type="SAM" id="SignalP"/>
    </source>
</evidence>
<feature type="domain" description="CBM6" evidence="4">
    <location>
        <begin position="688"/>
        <end position="813"/>
    </location>
</feature>
<proteinExistence type="predicted"/>